<organism evidence="3 4">
    <name type="scientific">Cetraspora pellucida</name>
    <dbReference type="NCBI Taxonomy" id="1433469"/>
    <lineage>
        <taxon>Eukaryota</taxon>
        <taxon>Fungi</taxon>
        <taxon>Fungi incertae sedis</taxon>
        <taxon>Mucoromycota</taxon>
        <taxon>Glomeromycotina</taxon>
        <taxon>Glomeromycetes</taxon>
        <taxon>Diversisporales</taxon>
        <taxon>Gigasporaceae</taxon>
        <taxon>Cetraspora</taxon>
    </lineage>
</organism>
<dbReference type="SUPFAM" id="SSF50729">
    <property type="entry name" value="PH domain-like"/>
    <property type="match status" value="1"/>
</dbReference>
<dbReference type="SMART" id="SM00233">
    <property type="entry name" value="PH"/>
    <property type="match status" value="1"/>
</dbReference>
<dbReference type="PANTHER" id="PTHR38700:SF1">
    <property type="entry name" value="PH DOMAIN-CONTAINING PROTEIN"/>
    <property type="match status" value="1"/>
</dbReference>
<proteinExistence type="predicted"/>
<evidence type="ECO:0000259" key="2">
    <source>
        <dbReference type="PROSITE" id="PS50003"/>
    </source>
</evidence>
<dbReference type="EMBL" id="CAJVQA010011177">
    <property type="protein sequence ID" value="CAG8704719.1"/>
    <property type="molecule type" value="Genomic_DNA"/>
</dbReference>
<feature type="compositionally biased region" description="Basic and acidic residues" evidence="1">
    <location>
        <begin position="298"/>
        <end position="333"/>
    </location>
</feature>
<feature type="domain" description="PH" evidence="2">
    <location>
        <begin position="654"/>
        <end position="763"/>
    </location>
</feature>
<dbReference type="InterPro" id="IPR029071">
    <property type="entry name" value="Ubiquitin-like_domsf"/>
</dbReference>
<dbReference type="PANTHER" id="PTHR38700">
    <property type="entry name" value="YALI0E22418P"/>
    <property type="match status" value="1"/>
</dbReference>
<keyword evidence="4" id="KW-1185">Reference proteome</keyword>
<evidence type="ECO:0000313" key="4">
    <source>
        <dbReference type="Proteomes" id="UP000789759"/>
    </source>
</evidence>
<reference evidence="3" key="1">
    <citation type="submission" date="2021-06" db="EMBL/GenBank/DDBJ databases">
        <authorList>
            <person name="Kallberg Y."/>
            <person name="Tangrot J."/>
            <person name="Rosling A."/>
        </authorList>
    </citation>
    <scope>NUCLEOTIDE SEQUENCE</scope>
    <source>
        <strain evidence="3">FL966</strain>
    </source>
</reference>
<sequence length="1201" mass="136648">CFDNTAFICFSFNFPDMTSQLDRMLGQLQQEEELNAGFARDEKFDILRRKKSSGNVKGLRTYASNERMQECSKFGSNLKQKRPTDSPALLSRSPPPNYNLKSVTPIHNGKFNPAASTFPHVETSLNGSDVNISKSIRHKPSIKNMFGASSESDSDTTEVTSSDGSDNDDDSGSDGTPYVLKRSKTLRILPNSKPTSNEAKLLSPPVLSPTSATSFGFPRNPTNKLHRTLTTTHGQSQEFIDKERRNGLRDRNDDELKYRQKDTKYRETSEISRDGHYRSSRNREREPVERIRRHSKSRERSGRTEERHQVKSRAREHVDRDRRDPRLREKDAEELGWTMIARNGEDYGHAKSKTREVDERGRAKSSTREVDERGRAKSRTREVDEPKSKTREVDERGRAKSRTREAEERERAKSRAREAEERGRAKSRTRETDERGRAKSKPRETEERERAKSKNRETDERGRAKSKTRETDERGRAKSRTRETDERGRAKSRTRETDEHGRAKSRTREQEDRERAEKATRDKEYEILLMEKEKYTLRREKTKHETHHEKDDTPISEVMIYIEEARQYREMSLTVNTTALDVLTHFRSDDTISDADAWTLFEVINDLGLERPLRDWEFVAKVTGSWELDKDNSLVLKKYAYRSPLTLQGFNNTVPTMVGFLHLEIKKNKWQKRYFQIKDGSIYHSKDAKGTNEMFLCSMVSFDVYTCTHMTTKKYQTKFAFALKSQDKITMFLNPENDYIRFLCADDLDLMNNWILSIRTARNNVMRRERPELFVGIPSKNEKVSSPINLDIPLTNALPAAVSETTSLMSEITFELATFGGSALTKNPLASPQVTTVTKDTTGTTAQNTTQNTAQPTTNQWDTLRRHVRSSSGKFVEFTPSRPPITPQLNTKELKKNESFNASNPLSPSTEESRKNQSSGPFKGGSLLDYDEKNPPLKPVEVETVTFAKGSLLASNGSLFEQAKEREKTRRGVGTIKDLNGNNTFNTVKFQKGSLLSKSPPETNQPILPPTGHLIQIEEGTGRDPTSGIVGARIAPPPGRRAPPSVIAMSGVNRPTGPELSICGIITGNGGGALAIAKENIKMDQTSINEGSYVWEVISPLLNIAMSELPVNLNIRGVWGEEASEASAQRKGSYRCARKPNYMVIVQIEKKRVEIGYIETDSPDSFFDKQLISFQKILLMKREWLRTKGFGNEGNAIYFFD</sequence>
<name>A0A9N9HTH0_9GLOM</name>
<dbReference type="OrthoDB" id="43122at2759"/>
<dbReference type="Proteomes" id="UP000789759">
    <property type="component" value="Unassembled WGS sequence"/>
</dbReference>
<feature type="compositionally biased region" description="Basic and acidic residues" evidence="1">
    <location>
        <begin position="239"/>
        <end position="290"/>
    </location>
</feature>
<feature type="compositionally biased region" description="Low complexity" evidence="1">
    <location>
        <begin position="838"/>
        <end position="860"/>
    </location>
</feature>
<feature type="compositionally biased region" description="Basic and acidic residues" evidence="1">
    <location>
        <begin position="343"/>
        <end position="523"/>
    </location>
</feature>
<evidence type="ECO:0000313" key="3">
    <source>
        <dbReference type="EMBL" id="CAG8704719.1"/>
    </source>
</evidence>
<dbReference type="Gene3D" id="3.10.20.90">
    <property type="entry name" value="Phosphatidylinositol 3-kinase Catalytic Subunit, Chain A, domain 1"/>
    <property type="match status" value="1"/>
</dbReference>
<gene>
    <name evidence="3" type="ORF">CPELLU_LOCUS12007</name>
</gene>
<comment type="caution">
    <text evidence="3">The sequence shown here is derived from an EMBL/GenBank/DDBJ whole genome shotgun (WGS) entry which is preliminary data.</text>
</comment>
<dbReference type="AlphaFoldDB" id="A0A9N9HTH0"/>
<dbReference type="SUPFAM" id="SSF54236">
    <property type="entry name" value="Ubiquitin-like"/>
    <property type="match status" value="1"/>
</dbReference>
<dbReference type="Pfam" id="PF21989">
    <property type="entry name" value="RA_2"/>
    <property type="match status" value="1"/>
</dbReference>
<dbReference type="Pfam" id="PF00169">
    <property type="entry name" value="PH"/>
    <property type="match status" value="1"/>
</dbReference>
<dbReference type="InterPro" id="IPR011993">
    <property type="entry name" value="PH-like_dom_sf"/>
</dbReference>
<feature type="region of interest" description="Disordered" evidence="1">
    <location>
        <begin position="141"/>
        <end position="523"/>
    </location>
</feature>
<protein>
    <submittedName>
        <fullName evidence="3">15763_t:CDS:1</fullName>
    </submittedName>
</protein>
<feature type="region of interest" description="Disordered" evidence="1">
    <location>
        <begin position="838"/>
        <end position="935"/>
    </location>
</feature>
<feature type="non-terminal residue" evidence="3">
    <location>
        <position position="1201"/>
    </location>
</feature>
<dbReference type="InterPro" id="IPR001849">
    <property type="entry name" value="PH_domain"/>
</dbReference>
<feature type="compositionally biased region" description="Polar residues" evidence="1">
    <location>
        <begin position="899"/>
        <end position="920"/>
    </location>
</feature>
<feature type="region of interest" description="Disordered" evidence="1">
    <location>
        <begin position="71"/>
        <end position="99"/>
    </location>
</feature>
<accession>A0A9N9HTH0</accession>
<evidence type="ECO:0000256" key="1">
    <source>
        <dbReference type="SAM" id="MobiDB-lite"/>
    </source>
</evidence>
<dbReference type="Gene3D" id="2.30.29.30">
    <property type="entry name" value="Pleckstrin-homology domain (PH domain)/Phosphotyrosine-binding domain (PTB)"/>
    <property type="match status" value="1"/>
</dbReference>
<feature type="compositionally biased region" description="Polar residues" evidence="1">
    <location>
        <begin position="208"/>
        <end position="238"/>
    </location>
</feature>
<dbReference type="PROSITE" id="PS50003">
    <property type="entry name" value="PH_DOMAIN"/>
    <property type="match status" value="1"/>
</dbReference>